<accession>A0A2D3UQ18</accession>
<feature type="compositionally biased region" description="Low complexity" evidence="1">
    <location>
        <begin position="189"/>
        <end position="219"/>
    </location>
</feature>
<dbReference type="STRING" id="112498.A0A2D3UQ18"/>
<evidence type="ECO:0000256" key="1">
    <source>
        <dbReference type="SAM" id="MobiDB-lite"/>
    </source>
</evidence>
<dbReference type="PANTHER" id="PTHR40640">
    <property type="entry name" value="ANCHORED GLYCOPROTEIN, PUTATIVE (AFU_ORTHOLOGUE AFUA_8G04860)-RELATED"/>
    <property type="match status" value="1"/>
</dbReference>
<feature type="signal peptide" evidence="2">
    <location>
        <begin position="1"/>
        <end position="21"/>
    </location>
</feature>
<organism evidence="3 4">
    <name type="scientific">Ramularia collo-cygni</name>
    <dbReference type="NCBI Taxonomy" id="112498"/>
    <lineage>
        <taxon>Eukaryota</taxon>
        <taxon>Fungi</taxon>
        <taxon>Dikarya</taxon>
        <taxon>Ascomycota</taxon>
        <taxon>Pezizomycotina</taxon>
        <taxon>Dothideomycetes</taxon>
        <taxon>Dothideomycetidae</taxon>
        <taxon>Mycosphaerellales</taxon>
        <taxon>Mycosphaerellaceae</taxon>
        <taxon>Ramularia</taxon>
    </lineage>
</organism>
<dbReference type="RefSeq" id="XP_023625702.1">
    <property type="nucleotide sequence ID" value="XM_023769934.1"/>
</dbReference>
<evidence type="ECO:0000256" key="2">
    <source>
        <dbReference type="SAM" id="SignalP"/>
    </source>
</evidence>
<dbReference type="Proteomes" id="UP000225277">
    <property type="component" value="Unassembled WGS sequence"/>
</dbReference>
<feature type="region of interest" description="Disordered" evidence="1">
    <location>
        <begin position="58"/>
        <end position="92"/>
    </location>
</feature>
<dbReference type="EMBL" id="FJUY01000006">
    <property type="protein sequence ID" value="CZT18812.1"/>
    <property type="molecule type" value="Genomic_DNA"/>
</dbReference>
<dbReference type="OrthoDB" id="4991875at2759"/>
<feature type="compositionally biased region" description="Acidic residues" evidence="1">
    <location>
        <begin position="73"/>
        <end position="87"/>
    </location>
</feature>
<dbReference type="PANTHER" id="PTHR40640:SF1">
    <property type="entry name" value="ANCHORED GLYCOPROTEIN, PUTATIVE (AFU_ORTHOLOGUE AFUA_8G04860)-RELATED"/>
    <property type="match status" value="1"/>
</dbReference>
<reference evidence="3 4" key="1">
    <citation type="submission" date="2016-03" db="EMBL/GenBank/DDBJ databases">
        <authorList>
            <person name="Ploux O."/>
        </authorList>
    </citation>
    <scope>NUCLEOTIDE SEQUENCE [LARGE SCALE GENOMIC DNA]</scope>
    <source>
        <strain evidence="3 4">URUG2</strain>
    </source>
</reference>
<feature type="compositionally biased region" description="Polar residues" evidence="1">
    <location>
        <begin position="176"/>
        <end position="188"/>
    </location>
</feature>
<keyword evidence="4" id="KW-1185">Reference proteome</keyword>
<keyword evidence="2" id="KW-0732">Signal</keyword>
<feature type="region of interest" description="Disordered" evidence="1">
    <location>
        <begin position="175"/>
        <end position="227"/>
    </location>
</feature>
<dbReference type="GeneID" id="35599829"/>
<proteinExistence type="predicted"/>
<sequence length="246" mass="25253">MATRLTLAVYLLSLFNTTSLAQQQQPQTILSLPFYGYNDGPVAASVIAADAIATTLSLGCPPPSTPSSTNDYGESESESENENEETECTSGPPYLTLIHGPSTWHMDLSAAAYDDGWDIPTMTQDCNIRATICVESWGGEGANGPGFRTKSYEGWEVVTLGVRITAGMEKLVKATMTGSGSGKASSSLTTRMGGSATTTTSKSASATSATSVSTGSSGSDSGGSGRAKPEGLGVVAAFVGFIGVFI</sequence>
<dbReference type="AlphaFoldDB" id="A0A2D3UQ18"/>
<evidence type="ECO:0000313" key="3">
    <source>
        <dbReference type="EMBL" id="CZT18812.1"/>
    </source>
</evidence>
<feature type="chain" id="PRO_5013568635" evidence="2">
    <location>
        <begin position="22"/>
        <end position="246"/>
    </location>
</feature>
<gene>
    <name evidence="3" type="ORF">RCC_04656</name>
</gene>
<name>A0A2D3UQ18_9PEZI</name>
<evidence type="ECO:0000313" key="4">
    <source>
        <dbReference type="Proteomes" id="UP000225277"/>
    </source>
</evidence>
<protein>
    <submittedName>
        <fullName evidence="3">Uncharacterized protein</fullName>
    </submittedName>
</protein>